<accession>A0AAN9S7Y6</accession>
<evidence type="ECO:0000313" key="1">
    <source>
        <dbReference type="EMBL" id="KAK7389283.1"/>
    </source>
</evidence>
<name>A0AAN9S7Y6_PSOTE</name>
<gene>
    <name evidence="1" type="ORF">VNO78_24148</name>
</gene>
<protein>
    <submittedName>
        <fullName evidence="1">Uncharacterized protein</fullName>
    </submittedName>
</protein>
<proteinExistence type="predicted"/>
<reference evidence="1 2" key="1">
    <citation type="submission" date="2024-01" db="EMBL/GenBank/DDBJ databases">
        <title>The genomes of 5 underutilized Papilionoideae crops provide insights into root nodulation and disease resistanc.</title>
        <authorList>
            <person name="Jiang F."/>
        </authorList>
    </citation>
    <scope>NUCLEOTIDE SEQUENCE [LARGE SCALE GENOMIC DNA]</scope>
    <source>
        <strain evidence="1">DUOXIRENSHENG_FW03</strain>
        <tissue evidence="1">Leaves</tissue>
    </source>
</reference>
<comment type="caution">
    <text evidence="1">The sequence shown here is derived from an EMBL/GenBank/DDBJ whole genome shotgun (WGS) entry which is preliminary data.</text>
</comment>
<keyword evidence="2" id="KW-1185">Reference proteome</keyword>
<dbReference type="Proteomes" id="UP001386955">
    <property type="component" value="Unassembled WGS sequence"/>
</dbReference>
<organism evidence="1 2">
    <name type="scientific">Psophocarpus tetragonolobus</name>
    <name type="common">Winged bean</name>
    <name type="synonym">Dolichos tetragonolobus</name>
    <dbReference type="NCBI Taxonomy" id="3891"/>
    <lineage>
        <taxon>Eukaryota</taxon>
        <taxon>Viridiplantae</taxon>
        <taxon>Streptophyta</taxon>
        <taxon>Embryophyta</taxon>
        <taxon>Tracheophyta</taxon>
        <taxon>Spermatophyta</taxon>
        <taxon>Magnoliopsida</taxon>
        <taxon>eudicotyledons</taxon>
        <taxon>Gunneridae</taxon>
        <taxon>Pentapetalae</taxon>
        <taxon>rosids</taxon>
        <taxon>fabids</taxon>
        <taxon>Fabales</taxon>
        <taxon>Fabaceae</taxon>
        <taxon>Papilionoideae</taxon>
        <taxon>50 kb inversion clade</taxon>
        <taxon>NPAAA clade</taxon>
        <taxon>indigoferoid/millettioid clade</taxon>
        <taxon>Phaseoleae</taxon>
        <taxon>Psophocarpus</taxon>
    </lineage>
</organism>
<evidence type="ECO:0000313" key="2">
    <source>
        <dbReference type="Proteomes" id="UP001386955"/>
    </source>
</evidence>
<dbReference type="AlphaFoldDB" id="A0AAN9S7Y6"/>
<sequence>MCHFLSPHPTTTIDTTIVNIANDGVVGVAPLPSLLLLHHRDALIHKGNGIDTLVGAPYSPPHKLEDVLGPAADDHGHARCQCASGFRWKLLHNYTVWCSFLVLKSNVVLLRHRNLTDLYREELNNVIDEHIDTNISHLFVPSVSGELRFLKSMIMPIYNTIMVEVDNRRNGKAPHSQTFRLAFEF</sequence>
<dbReference type="EMBL" id="JAYMYS010000006">
    <property type="protein sequence ID" value="KAK7389283.1"/>
    <property type="molecule type" value="Genomic_DNA"/>
</dbReference>